<gene>
    <name evidence="1" type="ORF">OKIOD_LOCUS11793</name>
</gene>
<organism evidence="1 2">
    <name type="scientific">Oikopleura dioica</name>
    <name type="common">Tunicate</name>
    <dbReference type="NCBI Taxonomy" id="34765"/>
    <lineage>
        <taxon>Eukaryota</taxon>
        <taxon>Metazoa</taxon>
        <taxon>Chordata</taxon>
        <taxon>Tunicata</taxon>
        <taxon>Appendicularia</taxon>
        <taxon>Copelata</taxon>
        <taxon>Oikopleuridae</taxon>
        <taxon>Oikopleura</taxon>
    </lineage>
</organism>
<sequence length="70" mass="7764">MGSNLAPLDIFGIITGIWAFDLISSLNLKEPVPCCIFYKSEAYLGRSALLSEIQDCDCWEPDCSIFMGIQ</sequence>
<accession>A0ABN7SSW5</accession>
<keyword evidence="2" id="KW-1185">Reference proteome</keyword>
<dbReference type="Proteomes" id="UP001158576">
    <property type="component" value="Chromosome 1"/>
</dbReference>
<name>A0ABN7SSW5_OIKDI</name>
<evidence type="ECO:0000313" key="2">
    <source>
        <dbReference type="Proteomes" id="UP001158576"/>
    </source>
</evidence>
<dbReference type="EMBL" id="OU015566">
    <property type="protein sequence ID" value="CAG5106851.1"/>
    <property type="molecule type" value="Genomic_DNA"/>
</dbReference>
<proteinExistence type="predicted"/>
<reference evidence="1 2" key="1">
    <citation type="submission" date="2021-04" db="EMBL/GenBank/DDBJ databases">
        <authorList>
            <person name="Bliznina A."/>
        </authorList>
    </citation>
    <scope>NUCLEOTIDE SEQUENCE [LARGE SCALE GENOMIC DNA]</scope>
</reference>
<protein>
    <submittedName>
        <fullName evidence="1">Oidioi.mRNA.OKI2018_I69.chr1.g3028.t2.cds</fullName>
    </submittedName>
</protein>
<evidence type="ECO:0000313" key="1">
    <source>
        <dbReference type="EMBL" id="CAG5106851.1"/>
    </source>
</evidence>